<dbReference type="GO" id="GO:0030544">
    <property type="term" value="F:Hsp70 protein binding"/>
    <property type="evidence" value="ECO:0007669"/>
    <property type="project" value="TreeGrafter"/>
</dbReference>
<dbReference type="PROSITE" id="PS00194">
    <property type="entry name" value="THIOREDOXIN_1"/>
    <property type="match status" value="1"/>
</dbReference>
<dbReference type="PROSITE" id="PS51352">
    <property type="entry name" value="THIOREDOXIN_2"/>
    <property type="match status" value="1"/>
</dbReference>
<feature type="coiled-coil region" evidence="3">
    <location>
        <begin position="174"/>
        <end position="215"/>
    </location>
</feature>
<dbReference type="AlphaFoldDB" id="A0A8X8WVY0"/>
<keyword evidence="1" id="KW-0677">Repeat</keyword>
<sequence length="333" mass="37422">MKGKMLRSKHLKAVESNKDKAHSLEMEIVESDVELDNSDVVEPDYDPPLQMGDPSVEVNEADREGALVQKAMAMDAAFLEGNLVKAMSHLTEAVVLNPKSAMLYASRASMFVKLKKPKAAIRDADAALKIDDELFKGYKARGMAKGMLGLWEDAARDLHMARKFDFDEETTVMLKKVESNRKKIAEHRQKYEKLQKASEQRKAEVERLIKMKEAENESASLLKDGQVIRGASAKDLKMKLDAAAKTSCLAIVYFTATWCGPCVHIGPIFTNLASKYPKVVFLKLDIDEARDAAAEWRIQSIPSFYLWKDGRVVGEELQMRMSSLEKMIHEHTA</sequence>
<keyword evidence="6" id="KW-1185">Reference proteome</keyword>
<gene>
    <name evidence="5" type="ORF">SASPL_138848</name>
</gene>
<dbReference type="InterPro" id="IPR011990">
    <property type="entry name" value="TPR-like_helical_dom_sf"/>
</dbReference>
<evidence type="ECO:0000256" key="3">
    <source>
        <dbReference type="SAM" id="Coils"/>
    </source>
</evidence>
<dbReference type="GO" id="GO:0006950">
    <property type="term" value="P:response to stress"/>
    <property type="evidence" value="ECO:0007669"/>
    <property type="project" value="UniProtKB-ARBA"/>
</dbReference>
<reference evidence="5" key="1">
    <citation type="submission" date="2018-01" db="EMBL/GenBank/DDBJ databases">
        <authorList>
            <person name="Mao J.F."/>
        </authorList>
    </citation>
    <scope>NUCLEOTIDE SEQUENCE</scope>
    <source>
        <strain evidence="5">Huo1</strain>
        <tissue evidence="5">Leaf</tissue>
    </source>
</reference>
<name>A0A8X8WVY0_SALSN</name>
<evidence type="ECO:0000313" key="6">
    <source>
        <dbReference type="Proteomes" id="UP000298416"/>
    </source>
</evidence>
<proteinExistence type="predicted"/>
<dbReference type="EMBL" id="PNBA02000014">
    <property type="protein sequence ID" value="KAG6401980.1"/>
    <property type="molecule type" value="Genomic_DNA"/>
</dbReference>
<comment type="caution">
    <text evidence="5">The sequence shown here is derived from an EMBL/GenBank/DDBJ whole genome shotgun (WGS) entry which is preliminary data.</text>
</comment>
<keyword evidence="3" id="KW-0175">Coiled coil</keyword>
<dbReference type="PANTHER" id="PTHR45883:SF7">
    <property type="entry name" value="TPR REPEAT-CONTAINING THIOREDOXIN TDX"/>
    <property type="match status" value="1"/>
</dbReference>
<reference evidence="5" key="2">
    <citation type="submission" date="2020-08" db="EMBL/GenBank/DDBJ databases">
        <title>Plant Genome Project.</title>
        <authorList>
            <person name="Zhang R.-G."/>
        </authorList>
    </citation>
    <scope>NUCLEOTIDE SEQUENCE</scope>
    <source>
        <strain evidence="5">Huo1</strain>
        <tissue evidence="5">Leaf</tissue>
    </source>
</reference>
<feature type="domain" description="Thioredoxin" evidence="4">
    <location>
        <begin position="208"/>
        <end position="333"/>
    </location>
</feature>
<dbReference type="SUPFAM" id="SSF48452">
    <property type="entry name" value="TPR-like"/>
    <property type="match status" value="1"/>
</dbReference>
<organism evidence="5">
    <name type="scientific">Salvia splendens</name>
    <name type="common">Scarlet sage</name>
    <dbReference type="NCBI Taxonomy" id="180675"/>
    <lineage>
        <taxon>Eukaryota</taxon>
        <taxon>Viridiplantae</taxon>
        <taxon>Streptophyta</taxon>
        <taxon>Embryophyta</taxon>
        <taxon>Tracheophyta</taxon>
        <taxon>Spermatophyta</taxon>
        <taxon>Magnoliopsida</taxon>
        <taxon>eudicotyledons</taxon>
        <taxon>Gunneridae</taxon>
        <taxon>Pentapetalae</taxon>
        <taxon>asterids</taxon>
        <taxon>lamiids</taxon>
        <taxon>Lamiales</taxon>
        <taxon>Lamiaceae</taxon>
        <taxon>Nepetoideae</taxon>
        <taxon>Mentheae</taxon>
        <taxon>Salviinae</taxon>
        <taxon>Salvia</taxon>
        <taxon>Salvia subgen. Calosphace</taxon>
        <taxon>core Calosphace</taxon>
    </lineage>
</organism>
<evidence type="ECO:0000313" key="5">
    <source>
        <dbReference type="EMBL" id="KAG6401980.1"/>
    </source>
</evidence>
<evidence type="ECO:0000256" key="2">
    <source>
        <dbReference type="ARBA" id="ARBA00022803"/>
    </source>
</evidence>
<dbReference type="PANTHER" id="PTHR45883">
    <property type="entry name" value="HSC70-INTERACTING PROTEIN"/>
    <property type="match status" value="1"/>
</dbReference>
<accession>A0A8X8WVY0</accession>
<evidence type="ECO:0000256" key="1">
    <source>
        <dbReference type="ARBA" id="ARBA00022737"/>
    </source>
</evidence>
<dbReference type="InterPro" id="IPR036249">
    <property type="entry name" value="Thioredoxin-like_sf"/>
</dbReference>
<protein>
    <recommendedName>
        <fullName evidence="4">Thioredoxin domain-containing protein</fullName>
    </recommendedName>
</protein>
<dbReference type="InterPro" id="IPR017937">
    <property type="entry name" value="Thioredoxin_CS"/>
</dbReference>
<evidence type="ECO:0000259" key="4">
    <source>
        <dbReference type="PROSITE" id="PS51352"/>
    </source>
</evidence>
<keyword evidence="2" id="KW-0802">TPR repeat</keyword>
<dbReference type="FunFam" id="1.25.40.10:FF:000112">
    <property type="entry name" value="FAM10 family protein"/>
    <property type="match status" value="1"/>
</dbReference>
<dbReference type="GO" id="GO:0000118">
    <property type="term" value="C:histone deacetylase complex"/>
    <property type="evidence" value="ECO:0007669"/>
    <property type="project" value="TreeGrafter"/>
</dbReference>
<dbReference type="Proteomes" id="UP000298416">
    <property type="component" value="Unassembled WGS sequence"/>
</dbReference>
<dbReference type="Gene3D" id="1.25.40.10">
    <property type="entry name" value="Tetratricopeptide repeat domain"/>
    <property type="match status" value="1"/>
</dbReference>
<dbReference type="CDD" id="cd02947">
    <property type="entry name" value="TRX_family"/>
    <property type="match status" value="1"/>
</dbReference>
<dbReference type="Gene3D" id="3.40.30.10">
    <property type="entry name" value="Glutaredoxin"/>
    <property type="match status" value="1"/>
</dbReference>
<dbReference type="InterPro" id="IPR013766">
    <property type="entry name" value="Thioredoxin_domain"/>
</dbReference>
<dbReference type="SUPFAM" id="SSF52833">
    <property type="entry name" value="Thioredoxin-like"/>
    <property type="match status" value="1"/>
</dbReference>
<dbReference type="Pfam" id="PF00085">
    <property type="entry name" value="Thioredoxin"/>
    <property type="match status" value="1"/>
</dbReference>